<dbReference type="SUPFAM" id="SSF55073">
    <property type="entry name" value="Nucleotide cyclase"/>
    <property type="match status" value="1"/>
</dbReference>
<dbReference type="PROSITE" id="PS50887">
    <property type="entry name" value="GGDEF"/>
    <property type="match status" value="1"/>
</dbReference>
<dbReference type="CDD" id="cd01949">
    <property type="entry name" value="GGDEF"/>
    <property type="match status" value="1"/>
</dbReference>
<keyword evidence="2" id="KW-1133">Transmembrane helix</keyword>
<protein>
    <recommendedName>
        <fullName evidence="1">diguanylate cyclase</fullName>
        <ecNumber evidence="1">2.7.7.65</ecNumber>
    </recommendedName>
</protein>
<feature type="transmembrane region" description="Helical" evidence="2">
    <location>
        <begin position="182"/>
        <end position="204"/>
    </location>
</feature>
<accession>A0ABU4AFF3</accession>
<feature type="transmembrane region" description="Helical" evidence="2">
    <location>
        <begin position="144"/>
        <end position="162"/>
    </location>
</feature>
<keyword evidence="2" id="KW-0812">Transmembrane</keyword>
<keyword evidence="4" id="KW-0808">Transferase</keyword>
<evidence type="ECO:0000313" key="5">
    <source>
        <dbReference type="Proteomes" id="UP001185659"/>
    </source>
</evidence>
<evidence type="ECO:0000259" key="3">
    <source>
        <dbReference type="PROSITE" id="PS50887"/>
    </source>
</evidence>
<dbReference type="InterPro" id="IPR050469">
    <property type="entry name" value="Diguanylate_Cyclase"/>
</dbReference>
<feature type="domain" description="GGDEF" evidence="3">
    <location>
        <begin position="248"/>
        <end position="382"/>
    </location>
</feature>
<evidence type="ECO:0000313" key="4">
    <source>
        <dbReference type="EMBL" id="MDV6224978.1"/>
    </source>
</evidence>
<dbReference type="EMBL" id="JAWLIP010000001">
    <property type="protein sequence ID" value="MDV6224978.1"/>
    <property type="molecule type" value="Genomic_DNA"/>
</dbReference>
<dbReference type="PANTHER" id="PTHR45138">
    <property type="entry name" value="REGULATORY COMPONENTS OF SENSORY TRANSDUCTION SYSTEM"/>
    <property type="match status" value="1"/>
</dbReference>
<comment type="caution">
    <text evidence="4">The sequence shown here is derived from an EMBL/GenBank/DDBJ whole genome shotgun (WGS) entry which is preliminary data.</text>
</comment>
<dbReference type="NCBIfam" id="TIGR00254">
    <property type="entry name" value="GGDEF"/>
    <property type="match status" value="1"/>
</dbReference>
<name>A0ABU4AFF3_9HYPH</name>
<evidence type="ECO:0000256" key="1">
    <source>
        <dbReference type="ARBA" id="ARBA00012528"/>
    </source>
</evidence>
<feature type="transmembrane region" description="Helical" evidence="2">
    <location>
        <begin position="61"/>
        <end position="86"/>
    </location>
</feature>
<dbReference type="PANTHER" id="PTHR45138:SF24">
    <property type="entry name" value="DIGUANYLATE CYCLASE DGCC-RELATED"/>
    <property type="match status" value="1"/>
</dbReference>
<keyword evidence="2" id="KW-0472">Membrane</keyword>
<sequence length="392" mass="41815">MQLDFQTLYIIILLNSLGLIVVWTSVAFVYREIAAARYWLAALVGTSIGGLLLTVDANGAVGVATVAGMVFIGCGFATILQGVAVFYDGRARWRLLAAYAVVCAVLAELAGPDRAVQNVVFALLQALPTSLLLLVLATRRPVRLGATVATFAAGIALSGQILEIAANLARIAGSLSDAGYYAFAPWLLVANILGTSVLNLGFLLMTIDRLSSALADLASRDDLTDLPNRRGLRNRARRVERRGREQGECVSVMMLDVDSFKQINDTFGHHAGDACLVHIAGILSNGLHRKDILARVSGDEFCAILPATDMRDAAQIADMLVKQISTTPFLAGKSRIPLSVSIGIAEWSPVGSEGLFEALTRADAALYDAKRSGRNGYATDVPEGEDRRRALG</sequence>
<feature type="transmembrane region" description="Helical" evidence="2">
    <location>
        <begin position="37"/>
        <end position="55"/>
    </location>
</feature>
<organism evidence="4 5">
    <name type="scientific">Nitratireductor aquimarinus</name>
    <dbReference type="NCBI Taxonomy" id="889300"/>
    <lineage>
        <taxon>Bacteria</taxon>
        <taxon>Pseudomonadati</taxon>
        <taxon>Pseudomonadota</taxon>
        <taxon>Alphaproteobacteria</taxon>
        <taxon>Hyphomicrobiales</taxon>
        <taxon>Phyllobacteriaceae</taxon>
        <taxon>Nitratireductor</taxon>
    </lineage>
</organism>
<feature type="transmembrane region" description="Helical" evidence="2">
    <location>
        <begin position="6"/>
        <end position="30"/>
    </location>
</feature>
<keyword evidence="4" id="KW-0548">Nucleotidyltransferase</keyword>
<dbReference type="EC" id="2.7.7.65" evidence="1"/>
<keyword evidence="5" id="KW-1185">Reference proteome</keyword>
<gene>
    <name evidence="4" type="ORF">R2G56_01650</name>
</gene>
<dbReference type="Proteomes" id="UP001185659">
    <property type="component" value="Unassembled WGS sequence"/>
</dbReference>
<dbReference type="RefSeq" id="WP_317560259.1">
    <property type="nucleotide sequence ID" value="NZ_JAWLIP010000001.1"/>
</dbReference>
<dbReference type="GO" id="GO:0052621">
    <property type="term" value="F:diguanylate cyclase activity"/>
    <property type="evidence" value="ECO:0007669"/>
    <property type="project" value="UniProtKB-EC"/>
</dbReference>
<feature type="transmembrane region" description="Helical" evidence="2">
    <location>
        <begin position="93"/>
        <end position="110"/>
    </location>
</feature>
<dbReference type="Gene3D" id="3.30.70.270">
    <property type="match status" value="1"/>
</dbReference>
<reference evidence="4 5" key="1">
    <citation type="submission" date="2023-10" db="EMBL/GenBank/DDBJ databases">
        <authorList>
            <person name="Venkata Ramana C."/>
            <person name="Sasikala C."/>
            <person name="Dhurka M."/>
        </authorList>
    </citation>
    <scope>NUCLEOTIDE SEQUENCE [LARGE SCALE GENOMIC DNA]</scope>
    <source>
        <strain evidence="4 5">KCTC 32151</strain>
    </source>
</reference>
<evidence type="ECO:0000256" key="2">
    <source>
        <dbReference type="SAM" id="Phobius"/>
    </source>
</evidence>
<dbReference type="InterPro" id="IPR029787">
    <property type="entry name" value="Nucleotide_cyclase"/>
</dbReference>
<dbReference type="InterPro" id="IPR043128">
    <property type="entry name" value="Rev_trsase/Diguanyl_cyclase"/>
</dbReference>
<dbReference type="InterPro" id="IPR000160">
    <property type="entry name" value="GGDEF_dom"/>
</dbReference>
<dbReference type="SMART" id="SM00267">
    <property type="entry name" value="GGDEF"/>
    <property type="match status" value="1"/>
</dbReference>
<proteinExistence type="predicted"/>
<feature type="transmembrane region" description="Helical" evidence="2">
    <location>
        <begin position="116"/>
        <end position="137"/>
    </location>
</feature>
<dbReference type="Pfam" id="PF00990">
    <property type="entry name" value="GGDEF"/>
    <property type="match status" value="1"/>
</dbReference>